<feature type="signal peptide" evidence="1">
    <location>
        <begin position="1"/>
        <end position="21"/>
    </location>
</feature>
<feature type="chain" id="PRO_5007284749" description="Secreted protein" evidence="1">
    <location>
        <begin position="22"/>
        <end position="83"/>
    </location>
</feature>
<accession>A0A131YDS6</accession>
<keyword evidence="1" id="KW-0732">Signal</keyword>
<organism evidence="2">
    <name type="scientific">Rhipicephalus appendiculatus</name>
    <name type="common">Brown ear tick</name>
    <dbReference type="NCBI Taxonomy" id="34631"/>
    <lineage>
        <taxon>Eukaryota</taxon>
        <taxon>Metazoa</taxon>
        <taxon>Ecdysozoa</taxon>
        <taxon>Arthropoda</taxon>
        <taxon>Chelicerata</taxon>
        <taxon>Arachnida</taxon>
        <taxon>Acari</taxon>
        <taxon>Parasitiformes</taxon>
        <taxon>Ixodida</taxon>
        <taxon>Ixodoidea</taxon>
        <taxon>Ixodidae</taxon>
        <taxon>Rhipicephalinae</taxon>
        <taxon>Rhipicephalus</taxon>
        <taxon>Rhipicephalus</taxon>
    </lineage>
</organism>
<evidence type="ECO:0000313" key="2">
    <source>
        <dbReference type="EMBL" id="JAP76610.1"/>
    </source>
</evidence>
<evidence type="ECO:0000256" key="1">
    <source>
        <dbReference type="SAM" id="SignalP"/>
    </source>
</evidence>
<dbReference type="AlphaFoldDB" id="A0A131YDS6"/>
<reference evidence="2" key="1">
    <citation type="journal article" date="2016" name="Ticks Tick Borne Dis.">
        <title>De novo assembly and annotation of the salivary gland transcriptome of Rhipicephalus appendiculatus male and female ticks during blood feeding.</title>
        <authorList>
            <person name="de Castro M.H."/>
            <person name="de Klerk D."/>
            <person name="Pienaar R."/>
            <person name="Latif A.A."/>
            <person name="Rees D.J."/>
            <person name="Mans B.J."/>
        </authorList>
    </citation>
    <scope>NUCLEOTIDE SEQUENCE</scope>
    <source>
        <tissue evidence="2">Salivary glands</tissue>
    </source>
</reference>
<proteinExistence type="predicted"/>
<dbReference type="EMBL" id="GEDV01011947">
    <property type="protein sequence ID" value="JAP76610.1"/>
    <property type="molecule type" value="Transcribed_RNA"/>
</dbReference>
<protein>
    <recommendedName>
        <fullName evidence="3">Secreted protein</fullName>
    </recommendedName>
</protein>
<evidence type="ECO:0008006" key="3">
    <source>
        <dbReference type="Google" id="ProtNLM"/>
    </source>
</evidence>
<sequence>MCPNRLLTTTLLLLSSPPLLASIRACFAFMGESTLSGFRGCLGTENRKTNLLFSCIFIRWVMSFIPQDRHVGFHAGSLRDEAI</sequence>
<name>A0A131YDS6_RHIAP</name>